<accession>A0ACC3D5D2</accession>
<keyword evidence="2" id="KW-1185">Reference proteome</keyword>
<protein>
    <submittedName>
        <fullName evidence="1">Uncharacterized protein</fullName>
    </submittedName>
</protein>
<dbReference type="EMBL" id="JAWDJW010007465">
    <property type="protein sequence ID" value="KAK3062111.1"/>
    <property type="molecule type" value="Genomic_DNA"/>
</dbReference>
<sequence>AGSVASSLQSAASSVRSDLSTSTIVPGVIATTTLSTFTRTTVTTTPSDRSSHSSSGMPTPTDGTSTRAAASSTAPVPTASQGAAGVVRINAAVGGLLAAAGALAVL</sequence>
<comment type="caution">
    <text evidence="1">The sequence shown here is derived from an EMBL/GenBank/DDBJ whole genome shotgun (WGS) entry which is preliminary data.</text>
</comment>
<gene>
    <name evidence="1" type="ORF">LTS18_004801</name>
</gene>
<proteinExistence type="predicted"/>
<feature type="non-terminal residue" evidence="1">
    <location>
        <position position="1"/>
    </location>
</feature>
<evidence type="ECO:0000313" key="1">
    <source>
        <dbReference type="EMBL" id="KAK3062111.1"/>
    </source>
</evidence>
<organism evidence="1 2">
    <name type="scientific">Coniosporium uncinatum</name>
    <dbReference type="NCBI Taxonomy" id="93489"/>
    <lineage>
        <taxon>Eukaryota</taxon>
        <taxon>Fungi</taxon>
        <taxon>Dikarya</taxon>
        <taxon>Ascomycota</taxon>
        <taxon>Pezizomycotina</taxon>
        <taxon>Dothideomycetes</taxon>
        <taxon>Dothideomycetes incertae sedis</taxon>
        <taxon>Coniosporium</taxon>
    </lineage>
</organism>
<dbReference type="Proteomes" id="UP001186974">
    <property type="component" value="Unassembled WGS sequence"/>
</dbReference>
<evidence type="ECO:0000313" key="2">
    <source>
        <dbReference type="Proteomes" id="UP001186974"/>
    </source>
</evidence>
<name>A0ACC3D5D2_9PEZI</name>
<reference evidence="1" key="1">
    <citation type="submission" date="2024-09" db="EMBL/GenBank/DDBJ databases">
        <title>Black Yeasts Isolated from many extreme environments.</title>
        <authorList>
            <person name="Coleine C."/>
            <person name="Stajich J.E."/>
            <person name="Selbmann L."/>
        </authorList>
    </citation>
    <scope>NUCLEOTIDE SEQUENCE</scope>
    <source>
        <strain evidence="1">CCFEE 5737</strain>
    </source>
</reference>